<dbReference type="PANTHER" id="PTHR31223">
    <property type="entry name" value="LOG FAMILY PROTEIN YJL055W"/>
    <property type="match status" value="1"/>
</dbReference>
<dbReference type="eggNOG" id="ENOG502QSR9">
    <property type="taxonomic scope" value="Eukaryota"/>
</dbReference>
<dbReference type="PANTHER" id="PTHR31223:SF70">
    <property type="entry name" value="LOG FAMILY PROTEIN YJL055W"/>
    <property type="match status" value="1"/>
</dbReference>
<keyword evidence="3" id="KW-1185">Reference proteome</keyword>
<evidence type="ECO:0000313" key="3">
    <source>
        <dbReference type="Proteomes" id="UP000002630"/>
    </source>
</evidence>
<dbReference type="Gene3D" id="3.40.50.450">
    <property type="match status" value="1"/>
</dbReference>
<dbReference type="Pfam" id="PF03641">
    <property type="entry name" value="Lysine_decarbox"/>
    <property type="match status" value="1"/>
</dbReference>
<dbReference type="AlphaFoldDB" id="D8LEB8"/>
<dbReference type="GO" id="GO:0005829">
    <property type="term" value="C:cytosol"/>
    <property type="evidence" value="ECO:0007669"/>
    <property type="project" value="TreeGrafter"/>
</dbReference>
<dbReference type="InParanoid" id="D8LEB8"/>
<feature type="region of interest" description="Disordered" evidence="1">
    <location>
        <begin position="194"/>
        <end position="215"/>
    </location>
</feature>
<dbReference type="NCBIfam" id="TIGR00730">
    <property type="entry name" value="Rossman fold protein, TIGR00730 family"/>
    <property type="match status" value="1"/>
</dbReference>
<dbReference type="SUPFAM" id="SSF102405">
    <property type="entry name" value="MCP/YpsA-like"/>
    <property type="match status" value="1"/>
</dbReference>
<proteinExistence type="predicted"/>
<dbReference type="GO" id="GO:0009691">
    <property type="term" value="P:cytokinin biosynthetic process"/>
    <property type="evidence" value="ECO:0007669"/>
    <property type="project" value="InterPro"/>
</dbReference>
<dbReference type="InterPro" id="IPR005269">
    <property type="entry name" value="LOG"/>
</dbReference>
<protein>
    <submittedName>
        <fullName evidence="2">Decarboxylase family protein, lysine decarboxylase</fullName>
    </submittedName>
</protein>
<feature type="compositionally biased region" description="Basic and acidic residues" evidence="1">
    <location>
        <begin position="194"/>
        <end position="204"/>
    </location>
</feature>
<organism evidence="2 3">
    <name type="scientific">Ectocarpus siliculosus</name>
    <name type="common">Brown alga</name>
    <name type="synonym">Conferva siliculosa</name>
    <dbReference type="NCBI Taxonomy" id="2880"/>
    <lineage>
        <taxon>Eukaryota</taxon>
        <taxon>Sar</taxon>
        <taxon>Stramenopiles</taxon>
        <taxon>Ochrophyta</taxon>
        <taxon>PX clade</taxon>
        <taxon>Phaeophyceae</taxon>
        <taxon>Ectocarpales</taxon>
        <taxon>Ectocarpaceae</taxon>
        <taxon>Ectocarpus</taxon>
    </lineage>
</organism>
<dbReference type="OrthoDB" id="414463at2759"/>
<name>D8LEB8_ECTSI</name>
<gene>
    <name evidence="2" type="ORF">Esi_0013_0133</name>
</gene>
<dbReference type="STRING" id="2880.D8LEB8"/>
<dbReference type="InterPro" id="IPR031100">
    <property type="entry name" value="LOG_fam"/>
</dbReference>
<dbReference type="GO" id="GO:0016799">
    <property type="term" value="F:hydrolase activity, hydrolyzing N-glycosyl compounds"/>
    <property type="evidence" value="ECO:0007669"/>
    <property type="project" value="TreeGrafter"/>
</dbReference>
<dbReference type="Proteomes" id="UP000002630">
    <property type="component" value="Unassembled WGS sequence"/>
</dbReference>
<accession>D8LEB8</accession>
<evidence type="ECO:0000256" key="1">
    <source>
        <dbReference type="SAM" id="MobiDB-lite"/>
    </source>
</evidence>
<evidence type="ECO:0000313" key="2">
    <source>
        <dbReference type="EMBL" id="CBN74203.1"/>
    </source>
</evidence>
<sequence>MPRSRDGKHTFCVYGSSSVNTPQPYLDVARKLGNLLADGGHTCVNGAGRAGCMGALNDGVTERCGRVRGVIHEMWIVDASEHPQVKDLRVVGGQGLQERKRMLMEGADCIVALPGGLGTWDELWEMVCLKGIGLCDVPICVLDVEDFYAGFKVQTKRAQADRLLYADMDKLLHFESDPAKAIEWCVSQLGAPGRDHKPNRRLERTTSGVNPPTTTSWSNSDRFMWACSVIACSGALTLAMTALRR</sequence>
<reference evidence="2 3" key="1">
    <citation type="journal article" date="2010" name="Nature">
        <title>The Ectocarpus genome and the independent evolution of multicellularity in brown algae.</title>
        <authorList>
            <person name="Cock J.M."/>
            <person name="Sterck L."/>
            <person name="Rouze P."/>
            <person name="Scornet D."/>
            <person name="Allen A.E."/>
            <person name="Amoutzias G."/>
            <person name="Anthouard V."/>
            <person name="Artiguenave F."/>
            <person name="Aury J.M."/>
            <person name="Badger J.H."/>
            <person name="Beszteri B."/>
            <person name="Billiau K."/>
            <person name="Bonnet E."/>
            <person name="Bothwell J.H."/>
            <person name="Bowler C."/>
            <person name="Boyen C."/>
            <person name="Brownlee C."/>
            <person name="Carrano C.J."/>
            <person name="Charrier B."/>
            <person name="Cho G.Y."/>
            <person name="Coelho S.M."/>
            <person name="Collen J."/>
            <person name="Corre E."/>
            <person name="Da Silva C."/>
            <person name="Delage L."/>
            <person name="Delaroque N."/>
            <person name="Dittami S.M."/>
            <person name="Doulbeau S."/>
            <person name="Elias M."/>
            <person name="Farnham G."/>
            <person name="Gachon C.M."/>
            <person name="Gschloessl B."/>
            <person name="Heesch S."/>
            <person name="Jabbari K."/>
            <person name="Jubin C."/>
            <person name="Kawai H."/>
            <person name="Kimura K."/>
            <person name="Kloareg B."/>
            <person name="Kupper F.C."/>
            <person name="Lang D."/>
            <person name="Le Bail A."/>
            <person name="Leblanc C."/>
            <person name="Lerouge P."/>
            <person name="Lohr M."/>
            <person name="Lopez P.J."/>
            <person name="Martens C."/>
            <person name="Maumus F."/>
            <person name="Michel G."/>
            <person name="Miranda-Saavedra D."/>
            <person name="Morales J."/>
            <person name="Moreau H."/>
            <person name="Motomura T."/>
            <person name="Nagasato C."/>
            <person name="Napoli C.A."/>
            <person name="Nelson D.R."/>
            <person name="Nyvall-Collen P."/>
            <person name="Peters A.F."/>
            <person name="Pommier C."/>
            <person name="Potin P."/>
            <person name="Poulain J."/>
            <person name="Quesneville H."/>
            <person name="Read B."/>
            <person name="Rensing S.A."/>
            <person name="Ritter A."/>
            <person name="Rousvoal S."/>
            <person name="Samanta M."/>
            <person name="Samson G."/>
            <person name="Schroeder D.C."/>
            <person name="Segurens B."/>
            <person name="Strittmatter M."/>
            <person name="Tonon T."/>
            <person name="Tregear J.W."/>
            <person name="Valentin K."/>
            <person name="von Dassow P."/>
            <person name="Yamagishi T."/>
            <person name="Van de Peer Y."/>
            <person name="Wincker P."/>
        </authorList>
    </citation>
    <scope>NUCLEOTIDE SEQUENCE [LARGE SCALE GENOMIC DNA]</scope>
    <source>
        <strain evidence="3">Ec32 / CCAP1310/4</strain>
    </source>
</reference>
<dbReference type="EMBL" id="FN649760">
    <property type="protein sequence ID" value="CBN74203.1"/>
    <property type="molecule type" value="Genomic_DNA"/>
</dbReference>
<feature type="compositionally biased region" description="Polar residues" evidence="1">
    <location>
        <begin position="205"/>
        <end position="215"/>
    </location>
</feature>